<evidence type="ECO:0000313" key="2">
    <source>
        <dbReference type="Proteomes" id="UP001497382"/>
    </source>
</evidence>
<accession>A0AAV2B2E3</accession>
<feature type="non-terminal residue" evidence="1">
    <location>
        <position position="38"/>
    </location>
</feature>
<keyword evidence="2" id="KW-1185">Reference proteome</keyword>
<dbReference type="Proteomes" id="UP001497382">
    <property type="component" value="Unassembled WGS sequence"/>
</dbReference>
<dbReference type="EMBL" id="CAXIEN010000260">
    <property type="protein sequence ID" value="CAL1290169.1"/>
    <property type="molecule type" value="Genomic_DNA"/>
</dbReference>
<sequence length="38" mass="4428">MTPLAFFCIVNIFVIDPKHSIFKMPRKKNTNGVLYQLC</sequence>
<dbReference type="AlphaFoldDB" id="A0AAV2B2E3"/>
<name>A0AAV2B2E3_9ARAC</name>
<evidence type="ECO:0000313" key="1">
    <source>
        <dbReference type="EMBL" id="CAL1290169.1"/>
    </source>
</evidence>
<comment type="caution">
    <text evidence="1">The sequence shown here is derived from an EMBL/GenBank/DDBJ whole genome shotgun (WGS) entry which is preliminary data.</text>
</comment>
<protein>
    <submittedName>
        <fullName evidence="1">Uncharacterized protein</fullName>
    </submittedName>
</protein>
<gene>
    <name evidence="1" type="ORF">LARSCL_LOCUS16315</name>
</gene>
<reference evidence="1 2" key="1">
    <citation type="submission" date="2024-04" db="EMBL/GenBank/DDBJ databases">
        <authorList>
            <person name="Rising A."/>
            <person name="Reimegard J."/>
            <person name="Sonavane S."/>
            <person name="Akerstrom W."/>
            <person name="Nylinder S."/>
            <person name="Hedman E."/>
            <person name="Kallberg Y."/>
        </authorList>
    </citation>
    <scope>NUCLEOTIDE SEQUENCE [LARGE SCALE GENOMIC DNA]</scope>
</reference>
<proteinExistence type="predicted"/>
<organism evidence="1 2">
    <name type="scientific">Larinioides sclopetarius</name>
    <dbReference type="NCBI Taxonomy" id="280406"/>
    <lineage>
        <taxon>Eukaryota</taxon>
        <taxon>Metazoa</taxon>
        <taxon>Ecdysozoa</taxon>
        <taxon>Arthropoda</taxon>
        <taxon>Chelicerata</taxon>
        <taxon>Arachnida</taxon>
        <taxon>Araneae</taxon>
        <taxon>Araneomorphae</taxon>
        <taxon>Entelegynae</taxon>
        <taxon>Araneoidea</taxon>
        <taxon>Araneidae</taxon>
        <taxon>Larinioides</taxon>
    </lineage>
</organism>